<protein>
    <submittedName>
        <fullName evidence="2">Histone deacetylase superfamily</fullName>
    </submittedName>
</protein>
<organism evidence="2 3">
    <name type="scientific">Desulfurococcus amylolyticus (strain DSM 18924 / JCM 16383 / VKM B-2413 / 1221n)</name>
    <name type="common">Desulfurococcus kamchatkensis</name>
    <dbReference type="NCBI Taxonomy" id="490899"/>
    <lineage>
        <taxon>Archaea</taxon>
        <taxon>Thermoproteota</taxon>
        <taxon>Thermoprotei</taxon>
        <taxon>Desulfurococcales</taxon>
        <taxon>Desulfurococcaceae</taxon>
        <taxon>Desulfurococcus</taxon>
    </lineage>
</organism>
<feature type="domain" description="Histone deacetylase" evidence="1">
    <location>
        <begin position="20"/>
        <end position="294"/>
    </location>
</feature>
<evidence type="ECO:0000313" key="3">
    <source>
        <dbReference type="Proteomes" id="UP000006903"/>
    </source>
</evidence>
<proteinExistence type="predicted"/>
<dbReference type="Pfam" id="PF00850">
    <property type="entry name" value="Hist_deacetyl"/>
    <property type="match status" value="1"/>
</dbReference>
<dbReference type="HOGENOM" id="CLU_007727_8_0_2"/>
<reference evidence="2 3" key="1">
    <citation type="journal article" date="2009" name="J. Bacteriol.">
        <title>Complete genome sequence of the anaerobic, protein-degrading hyperthermophilic crenarchaeon Desulfurococcus kamchatkensis.</title>
        <authorList>
            <person name="Ravin N.V."/>
            <person name="Mardanov A.V."/>
            <person name="Beletsky A.V."/>
            <person name="Kublanov I.V."/>
            <person name="Kolganova T.V."/>
            <person name="Lebedinsky A.V."/>
            <person name="Chernyh N.A."/>
            <person name="Bonch-Osmolovskaya E.A."/>
            <person name="Skryabin K.G."/>
        </authorList>
    </citation>
    <scope>NUCLEOTIDE SEQUENCE [LARGE SCALE GENOMIC DNA]</scope>
    <source>
        <strain evidence="3">DSM 18924 / JCM 16383 / VKM B-2413 / 1221n</strain>
    </source>
</reference>
<evidence type="ECO:0000259" key="1">
    <source>
        <dbReference type="Pfam" id="PF00850"/>
    </source>
</evidence>
<dbReference type="EMBL" id="CP001140">
    <property type="protein sequence ID" value="ACL11309.1"/>
    <property type="molecule type" value="Genomic_DNA"/>
</dbReference>
<dbReference type="GeneID" id="7171802"/>
<gene>
    <name evidence="2" type="ordered locus">DKAM_0983</name>
</gene>
<dbReference type="Proteomes" id="UP000006903">
    <property type="component" value="Chromosome"/>
</dbReference>
<sequence length="344" mass="38100">MIKILVSKNSMHMHVSREHHPENPERIVRVISALKRHGIRYELHDAGWMDIGEALSIARRIHSRGYIDKILMLSKKAPLNIDQDTYLSSDTLTLALETLYTSYLTALNLGRDIVFYIARPPGHHAGYRGKTRRAYTQGFCIFNNAVAAVHGLIDGGFKNIGVLDFDAHYGNGSMELLYTSRILQVDLHQDTRSLPVFPWNPSEIGAGDGYGYKIGIPLEPGTGDDSFVQVLGIVGRIIEKYNPEALVVSAGFDGFIGDGLTDLVLTEYSYYRIGHMIQSLGTPVIIVLEGGYSRGLDKGLVAFIHGLTRARVTYTSGRSLQGGIARINLARANKIISRVEKYIV</sequence>
<dbReference type="AlphaFoldDB" id="B8D5C8"/>
<dbReference type="PANTHER" id="PTHR10625">
    <property type="entry name" value="HISTONE DEACETYLASE HDAC1-RELATED"/>
    <property type="match status" value="1"/>
</dbReference>
<dbReference type="InterPro" id="IPR023696">
    <property type="entry name" value="Ureohydrolase_dom_sf"/>
</dbReference>
<dbReference type="GO" id="GO:0040029">
    <property type="term" value="P:epigenetic regulation of gene expression"/>
    <property type="evidence" value="ECO:0007669"/>
    <property type="project" value="TreeGrafter"/>
</dbReference>
<dbReference type="InterPro" id="IPR037138">
    <property type="entry name" value="His_deacetylse_dom_sf"/>
</dbReference>
<dbReference type="KEGG" id="dka:DKAM_0983"/>
<dbReference type="STRING" id="490899.DKAM_0983"/>
<dbReference type="PRINTS" id="PR01270">
    <property type="entry name" value="HDASUPER"/>
</dbReference>
<accession>B8D5C8</accession>
<evidence type="ECO:0000313" key="2">
    <source>
        <dbReference type="EMBL" id="ACL11309.1"/>
    </source>
</evidence>
<dbReference type="RefSeq" id="WP_012608650.1">
    <property type="nucleotide sequence ID" value="NC_011766.1"/>
</dbReference>
<dbReference type="InterPro" id="IPR000286">
    <property type="entry name" value="HDACs"/>
</dbReference>
<name>B8D5C8_DESA1</name>
<dbReference type="GO" id="GO:0004407">
    <property type="term" value="F:histone deacetylase activity"/>
    <property type="evidence" value="ECO:0007669"/>
    <property type="project" value="TreeGrafter"/>
</dbReference>
<dbReference type="eggNOG" id="arCOG00324">
    <property type="taxonomic scope" value="Archaea"/>
</dbReference>
<dbReference type="Gene3D" id="3.40.800.20">
    <property type="entry name" value="Histone deacetylase domain"/>
    <property type="match status" value="1"/>
</dbReference>
<dbReference type="CDD" id="cd10001">
    <property type="entry name" value="HDAC_classII_APAH"/>
    <property type="match status" value="1"/>
</dbReference>
<dbReference type="PANTHER" id="PTHR10625:SF10">
    <property type="entry name" value="HISTONE DEACETYLASE HDAC1"/>
    <property type="match status" value="1"/>
</dbReference>
<dbReference type="InterPro" id="IPR023801">
    <property type="entry name" value="His_deacetylse_dom"/>
</dbReference>
<dbReference type="SUPFAM" id="SSF52768">
    <property type="entry name" value="Arginase/deacetylase"/>
    <property type="match status" value="1"/>
</dbReference>